<evidence type="ECO:0000313" key="1">
    <source>
        <dbReference type="EMBL" id="KDR10118.1"/>
    </source>
</evidence>
<sequence length="45" mass="5344">MPQQKRKQKGKKDIFYYYLEKAYNVCPSYDMKIILGDINAKAGRE</sequence>
<name>A0A067QNX1_ZOONE</name>
<protein>
    <recommendedName>
        <fullName evidence="3">Craniofacial development protein 2</fullName>
    </recommendedName>
</protein>
<dbReference type="InParanoid" id="A0A067QNX1"/>
<keyword evidence="2" id="KW-1185">Reference proteome</keyword>
<evidence type="ECO:0000313" key="2">
    <source>
        <dbReference type="Proteomes" id="UP000027135"/>
    </source>
</evidence>
<gene>
    <name evidence="1" type="ORF">L798_00188</name>
</gene>
<dbReference type="Proteomes" id="UP000027135">
    <property type="component" value="Unassembled WGS sequence"/>
</dbReference>
<reference evidence="1 2" key="1">
    <citation type="journal article" date="2014" name="Nat. Commun.">
        <title>Molecular traces of alternative social organization in a termite genome.</title>
        <authorList>
            <person name="Terrapon N."/>
            <person name="Li C."/>
            <person name="Robertson H.M."/>
            <person name="Ji L."/>
            <person name="Meng X."/>
            <person name="Booth W."/>
            <person name="Chen Z."/>
            <person name="Childers C.P."/>
            <person name="Glastad K.M."/>
            <person name="Gokhale K."/>
            <person name="Gowin J."/>
            <person name="Gronenberg W."/>
            <person name="Hermansen R.A."/>
            <person name="Hu H."/>
            <person name="Hunt B.G."/>
            <person name="Huylmans A.K."/>
            <person name="Khalil S.M."/>
            <person name="Mitchell R.D."/>
            <person name="Munoz-Torres M.C."/>
            <person name="Mustard J.A."/>
            <person name="Pan H."/>
            <person name="Reese J.T."/>
            <person name="Scharf M.E."/>
            <person name="Sun F."/>
            <person name="Vogel H."/>
            <person name="Xiao J."/>
            <person name="Yang W."/>
            <person name="Yang Z."/>
            <person name="Yang Z."/>
            <person name="Zhou J."/>
            <person name="Zhu J."/>
            <person name="Brent C.S."/>
            <person name="Elsik C.G."/>
            <person name="Goodisman M.A."/>
            <person name="Liberles D.A."/>
            <person name="Roe R.M."/>
            <person name="Vargo E.L."/>
            <person name="Vilcinskas A."/>
            <person name="Wang J."/>
            <person name="Bornberg-Bauer E."/>
            <person name="Korb J."/>
            <person name="Zhang G."/>
            <person name="Liebig J."/>
        </authorList>
    </citation>
    <scope>NUCLEOTIDE SEQUENCE [LARGE SCALE GENOMIC DNA]</scope>
    <source>
        <tissue evidence="1">Whole organism</tissue>
    </source>
</reference>
<dbReference type="AlphaFoldDB" id="A0A067QNX1"/>
<accession>A0A067QNX1</accession>
<proteinExistence type="predicted"/>
<organism evidence="1 2">
    <name type="scientific">Zootermopsis nevadensis</name>
    <name type="common">Dampwood termite</name>
    <dbReference type="NCBI Taxonomy" id="136037"/>
    <lineage>
        <taxon>Eukaryota</taxon>
        <taxon>Metazoa</taxon>
        <taxon>Ecdysozoa</taxon>
        <taxon>Arthropoda</taxon>
        <taxon>Hexapoda</taxon>
        <taxon>Insecta</taxon>
        <taxon>Pterygota</taxon>
        <taxon>Neoptera</taxon>
        <taxon>Polyneoptera</taxon>
        <taxon>Dictyoptera</taxon>
        <taxon>Blattodea</taxon>
        <taxon>Blattoidea</taxon>
        <taxon>Termitoidae</taxon>
        <taxon>Termopsidae</taxon>
        <taxon>Zootermopsis</taxon>
    </lineage>
</organism>
<dbReference type="EMBL" id="KK853184">
    <property type="protein sequence ID" value="KDR10118.1"/>
    <property type="molecule type" value="Genomic_DNA"/>
</dbReference>
<evidence type="ECO:0008006" key="3">
    <source>
        <dbReference type="Google" id="ProtNLM"/>
    </source>
</evidence>